<feature type="region of interest" description="Disordered" evidence="1">
    <location>
        <begin position="601"/>
        <end position="643"/>
    </location>
</feature>
<reference evidence="4 5" key="1">
    <citation type="journal article" date="2015" name="Genome Announc.">
        <title>Complete Genome Sequence of Methylobacterium aquaticum Strain 22A, Isolated from Racomitrium japonicum Moss.</title>
        <authorList>
            <person name="Tani A."/>
            <person name="Ogura Y."/>
            <person name="Hayashi T."/>
            <person name="Kimbara K."/>
        </authorList>
    </citation>
    <scope>NUCLEOTIDE SEQUENCE [LARGE SCALE GENOMIC DNA]</scope>
    <source>
        <strain evidence="4 5">MA-22A</strain>
        <plasmid evidence="5">Plasmid pMaq22A_1p DNA</plasmid>
    </source>
</reference>
<dbReference type="InterPro" id="IPR001296">
    <property type="entry name" value="Glyco_trans_1"/>
</dbReference>
<evidence type="ECO:0000256" key="1">
    <source>
        <dbReference type="SAM" id="MobiDB-lite"/>
    </source>
</evidence>
<feature type="compositionally biased region" description="Low complexity" evidence="1">
    <location>
        <begin position="11"/>
        <end position="25"/>
    </location>
</feature>
<evidence type="ECO:0000259" key="3">
    <source>
        <dbReference type="Pfam" id="PF13439"/>
    </source>
</evidence>
<keyword evidence="4" id="KW-0614">Plasmid</keyword>
<feature type="compositionally biased region" description="Basic and acidic residues" evidence="1">
    <location>
        <begin position="380"/>
        <end position="390"/>
    </location>
</feature>
<dbReference type="PANTHER" id="PTHR12526:SF595">
    <property type="entry name" value="BLL5217 PROTEIN"/>
    <property type="match status" value="1"/>
</dbReference>
<evidence type="ECO:0000313" key="5">
    <source>
        <dbReference type="Proteomes" id="UP000061432"/>
    </source>
</evidence>
<organism evidence="4 5">
    <name type="scientific">Methylobacterium aquaticum</name>
    <dbReference type="NCBI Taxonomy" id="270351"/>
    <lineage>
        <taxon>Bacteria</taxon>
        <taxon>Pseudomonadati</taxon>
        <taxon>Pseudomonadota</taxon>
        <taxon>Alphaproteobacteria</taxon>
        <taxon>Hyphomicrobiales</taxon>
        <taxon>Methylobacteriaceae</taxon>
        <taxon>Methylobacterium</taxon>
    </lineage>
</organism>
<feature type="compositionally biased region" description="Low complexity" evidence="1">
    <location>
        <begin position="312"/>
        <end position="327"/>
    </location>
</feature>
<dbReference type="CDD" id="cd03802">
    <property type="entry name" value="GT4_AviGT4-like"/>
    <property type="match status" value="1"/>
</dbReference>
<keyword evidence="4" id="KW-0808">Transferase</keyword>
<dbReference type="Pfam" id="PF00534">
    <property type="entry name" value="Glycos_transf_1"/>
    <property type="match status" value="1"/>
</dbReference>
<evidence type="ECO:0000313" key="4">
    <source>
        <dbReference type="EMBL" id="BAQ48632.1"/>
    </source>
</evidence>
<dbReference type="Proteomes" id="UP000061432">
    <property type="component" value="Plasmid pMaq22A_1p"/>
</dbReference>
<feature type="compositionally biased region" description="Gly residues" evidence="1">
    <location>
        <begin position="423"/>
        <end position="433"/>
    </location>
</feature>
<proteinExistence type="predicted"/>
<dbReference type="PATRIC" id="fig|270351.10.peg.5613"/>
<dbReference type="InterPro" id="IPR028098">
    <property type="entry name" value="Glyco_trans_4-like_N"/>
</dbReference>
<feature type="region of interest" description="Disordered" evidence="1">
    <location>
        <begin position="416"/>
        <end position="439"/>
    </location>
</feature>
<dbReference type="KEGG" id="maqu:Maq22A_1p31495"/>
<accession>A0A0C6FN77</accession>
<name>A0A0C6FN77_9HYPH</name>
<protein>
    <submittedName>
        <fullName evidence="4">Glycosyl transferase family 1</fullName>
    </submittedName>
</protein>
<geneLocation type="plasmid" evidence="5">
    <name>pMaq22A_1p DNA</name>
</geneLocation>
<dbReference type="SUPFAM" id="SSF53756">
    <property type="entry name" value="UDP-Glycosyltransferase/glycogen phosphorylase"/>
    <property type="match status" value="1"/>
</dbReference>
<feature type="compositionally biased region" description="Basic and acidic residues" evidence="1">
    <location>
        <begin position="298"/>
        <end position="311"/>
    </location>
</feature>
<feature type="domain" description="Glycosyltransferase subfamily 4-like N-terminal" evidence="3">
    <location>
        <begin position="827"/>
        <end position="932"/>
    </location>
</feature>
<dbReference type="Pfam" id="PF13439">
    <property type="entry name" value="Glyco_transf_4"/>
    <property type="match status" value="1"/>
</dbReference>
<feature type="compositionally biased region" description="Basic residues" evidence="1">
    <location>
        <begin position="1"/>
        <end position="10"/>
    </location>
</feature>
<feature type="region of interest" description="Disordered" evidence="1">
    <location>
        <begin position="74"/>
        <end position="95"/>
    </location>
</feature>
<dbReference type="EMBL" id="AP014705">
    <property type="protein sequence ID" value="BAQ48632.1"/>
    <property type="molecule type" value="Genomic_DNA"/>
</dbReference>
<dbReference type="Gene3D" id="3.40.50.2000">
    <property type="entry name" value="Glycogen Phosphorylase B"/>
    <property type="match status" value="2"/>
</dbReference>
<dbReference type="AlphaFoldDB" id="A0A0C6FN77"/>
<feature type="domain" description="Glycosyl transferase family 1" evidence="2">
    <location>
        <begin position="987"/>
        <end position="1118"/>
    </location>
</feature>
<dbReference type="PANTHER" id="PTHR12526">
    <property type="entry name" value="GLYCOSYLTRANSFERASE"/>
    <property type="match status" value="1"/>
</dbReference>
<reference evidence="5" key="2">
    <citation type="submission" date="2015-01" db="EMBL/GenBank/DDBJ databases">
        <title>Complete genome sequence of Methylobacterium aquaticum strain 22A.</title>
        <authorList>
            <person name="Tani A."/>
            <person name="Ogura Y."/>
            <person name="Hayashi T."/>
        </authorList>
    </citation>
    <scope>NUCLEOTIDE SEQUENCE [LARGE SCALE GENOMIC DNA]</scope>
    <source>
        <strain evidence="5">MA-22A</strain>
        <plasmid evidence="5">Plasmid pMaq22A_1p DNA</plasmid>
    </source>
</reference>
<sequence>MQSTSRKTRRSPQAASAARLRAAASGIGSPGTCRWRTGQPGSGRSGSASGCIQAMTSSRGGAVWRASPRIRWRSRSARPRTRVSTLTAPGSAGMGFEDLGREHPAEMAHALDDAAGMRGAGDVGMLERRVAGEVVGIVRHDDRLRAGAQHLDVVARIPGDEHRPLGQAVERTDVIDRGALRGPLRQDVEVAAVAVDHARAQPRPGEPGADPGRRRGVAEIAQLERALLQRALRGEPVEAVERGPHRLPLPAGRDGLAPGRVGRVGHAVRVEMVDLGADRGDHHLRSRAVLLLQDRHRAVERAPGRDPEGERGLPAAPAAEGAQAGPAADERVVDVADQELARRPHRRHGGVQRPQQGVVARGVPVPVVGRRRPRPAGDASRVEGRIVEDAQGRRRDGVGLARIDQDPVAAGLHDVVGPAAVGGDEGQAGGGGLEQRQPERLVQRRVDEQAAAHAGMGVERRHVLGPVGLGIGDPAVEIVAVDQHQEVAHRRGHVAVERVDVLAGARDQDEVRPRLQFRALAVGPHQGREVLARHRAGERQQHRFPGLVQEAGERGVDPRVGPAVGEAGEVAAWRQHPDPAGIVGVVAGVLHLRLVARGGDDEARASERPLLGGDPAGEVGTVLGPLPQRRRLDPPEGMGGEHERDAEALLDDRRHRGGIGVMGVEKVGRARLRADPGDQVLGEACHLRVHLLLGPVTRGRARQPHERDLVAEALFGHGVVGAGRTVETPRRHDDPVDPGILGRGGDEIEQVADMAAGIGGEPVDDIPTAQAALQGDVQNEHHAAAAAEAPQRQDGSREVSFVIEATQSIRVAQVAPNIFPIPPEHHGGTERVIHDLSTALRSLGVEVTLFAPSDSATHLPRIGNYPSLAALERRHGPVAPGVPAALDALQLEALRQHLDAFDIVHCHGEFAHAALLGERRRHSLTTIHWRVDELDRALFFQGFPDLPVAGISAAQAAGIPAANRAGVVHHGIDRDRYAASPAPGRHLAFVGRLTDQKRPDTAIRVARAAGLPIRLGGTIDVGNPGYFDREVRPLLGEDAVYLGPVDDAGKGALLREAIALLFPIDWPEPFGLVMIEAMACGTPVIAWNRGSVLEIVEDGVTGFVVSSEEEAVAALARIGTLDRAGVRRRFEERFTAERMARDYLALYRRLLGR</sequence>
<feature type="region of interest" description="Disordered" evidence="1">
    <location>
        <begin position="1"/>
        <end position="52"/>
    </location>
</feature>
<feature type="region of interest" description="Disordered" evidence="1">
    <location>
        <begin position="298"/>
        <end position="390"/>
    </location>
</feature>
<feature type="compositionally biased region" description="Basic and acidic residues" evidence="1">
    <location>
        <begin position="328"/>
        <end position="342"/>
    </location>
</feature>
<dbReference type="GO" id="GO:0016757">
    <property type="term" value="F:glycosyltransferase activity"/>
    <property type="evidence" value="ECO:0007669"/>
    <property type="project" value="InterPro"/>
</dbReference>
<feature type="region of interest" description="Disordered" evidence="1">
    <location>
        <begin position="725"/>
        <end position="744"/>
    </location>
</feature>
<feature type="compositionally biased region" description="Basic and acidic residues" evidence="1">
    <location>
        <begin position="630"/>
        <end position="643"/>
    </location>
</feature>
<evidence type="ECO:0000259" key="2">
    <source>
        <dbReference type="Pfam" id="PF00534"/>
    </source>
</evidence>
<feature type="compositionally biased region" description="Low complexity" evidence="1">
    <location>
        <begin position="357"/>
        <end position="368"/>
    </location>
</feature>
<gene>
    <name evidence="4" type="primary">rfaG</name>
    <name evidence="4" type="ORF">Maq22A_1p31495</name>
</gene>